<reference evidence="2" key="1">
    <citation type="journal article" date="2008" name="Nat. Genet.">
        <title>The Pristionchus pacificus genome provides a unique perspective on nematode lifestyle and parasitism.</title>
        <authorList>
            <person name="Dieterich C."/>
            <person name="Clifton S.W."/>
            <person name="Schuster L.N."/>
            <person name="Chinwalla A."/>
            <person name="Delehaunty K."/>
            <person name="Dinkelacker I."/>
            <person name="Fulton L."/>
            <person name="Fulton R."/>
            <person name="Godfrey J."/>
            <person name="Minx P."/>
            <person name="Mitreva M."/>
            <person name="Roeseler W."/>
            <person name="Tian H."/>
            <person name="Witte H."/>
            <person name="Yang S.P."/>
            <person name="Wilson R.K."/>
            <person name="Sommer R.J."/>
        </authorList>
    </citation>
    <scope>NUCLEOTIDE SEQUENCE [LARGE SCALE GENOMIC DNA]</scope>
    <source>
        <strain evidence="2">PS312</strain>
    </source>
</reference>
<accession>A0A8R1YTX0</accession>
<dbReference type="EnsemblMetazoa" id="PPA40283.1">
    <property type="protein sequence ID" value="PPA40283.1"/>
    <property type="gene ID" value="WBGene00278652"/>
</dbReference>
<reference evidence="1" key="2">
    <citation type="submission" date="2022-06" db="UniProtKB">
        <authorList>
            <consortium name="EnsemblMetazoa"/>
        </authorList>
    </citation>
    <scope>IDENTIFICATION</scope>
    <source>
        <strain evidence="1">PS312</strain>
    </source>
</reference>
<dbReference type="Proteomes" id="UP000005239">
    <property type="component" value="Unassembled WGS sequence"/>
</dbReference>
<evidence type="ECO:0000313" key="1">
    <source>
        <dbReference type="EnsemblMetazoa" id="PPA40283.1"/>
    </source>
</evidence>
<gene>
    <name evidence="1" type="primary">WBGene00278652</name>
</gene>
<proteinExistence type="predicted"/>
<keyword evidence="2" id="KW-1185">Reference proteome</keyword>
<accession>A0A2A6CH35</accession>
<organism evidence="1 2">
    <name type="scientific">Pristionchus pacificus</name>
    <name type="common">Parasitic nematode worm</name>
    <dbReference type="NCBI Taxonomy" id="54126"/>
    <lineage>
        <taxon>Eukaryota</taxon>
        <taxon>Metazoa</taxon>
        <taxon>Ecdysozoa</taxon>
        <taxon>Nematoda</taxon>
        <taxon>Chromadorea</taxon>
        <taxon>Rhabditida</taxon>
        <taxon>Rhabditina</taxon>
        <taxon>Diplogasteromorpha</taxon>
        <taxon>Diplogasteroidea</taxon>
        <taxon>Neodiplogasteridae</taxon>
        <taxon>Pristionchus</taxon>
    </lineage>
</organism>
<sequence>MIRSLVLVLLYTEIAASFDVKIANNCLSIKTRTVRDLVLQRKSQVKKARSAIAFIIPMSIANCSSAPEMRMEAREQKVFSSASLDDWGRAV</sequence>
<protein>
    <submittedName>
        <fullName evidence="1">Uncharacterized protein</fullName>
    </submittedName>
</protein>
<evidence type="ECO:0000313" key="2">
    <source>
        <dbReference type="Proteomes" id="UP000005239"/>
    </source>
</evidence>
<name>A0A2A6CH35_PRIPA</name>
<dbReference type="AlphaFoldDB" id="A0A2A6CH35"/>